<evidence type="ECO:0000256" key="6">
    <source>
        <dbReference type="HAMAP-Rule" id="MF_01351"/>
    </source>
</evidence>
<dbReference type="RefSeq" id="WP_168062693.1">
    <property type="nucleotide sequence ID" value="NZ_VTOW01000004.1"/>
</dbReference>
<dbReference type="Proteomes" id="UP000534783">
    <property type="component" value="Unassembled WGS sequence"/>
</dbReference>
<feature type="domain" description="4Fe-4S ferredoxin-type" evidence="7">
    <location>
        <begin position="95"/>
        <end position="124"/>
    </location>
</feature>
<evidence type="ECO:0000256" key="1">
    <source>
        <dbReference type="ARBA" id="ARBA00022485"/>
    </source>
</evidence>
<comment type="subunit">
    <text evidence="6">NDH-1 is composed of 14 different subunits. Subunits NuoA, H, J, K, L, M, N constitute the membrane sector of the complex.</text>
</comment>
<dbReference type="GO" id="GO:0051539">
    <property type="term" value="F:4 iron, 4 sulfur cluster binding"/>
    <property type="evidence" value="ECO:0007669"/>
    <property type="project" value="UniProtKB-KW"/>
</dbReference>
<name>A0A7X6DSU1_9BACT</name>
<keyword evidence="9" id="KW-1185">Reference proteome</keyword>
<comment type="similarity">
    <text evidence="6">Belongs to the complex I 23 kDa subunit family.</text>
</comment>
<evidence type="ECO:0000313" key="8">
    <source>
        <dbReference type="EMBL" id="NKE72751.1"/>
    </source>
</evidence>
<evidence type="ECO:0000256" key="2">
    <source>
        <dbReference type="ARBA" id="ARBA00022723"/>
    </source>
</evidence>
<sequence>MPNLVDWIKKISFAEIGKGLGLTFKHLFVKPITNQYPHQKRNLPDGYRGVIVHLRYDDMTEKCVGCALCEAACPSHCITVVSAEREDMPQKRYAKQYILDVTKCVFCGFCVQACPVDALASSKEYEMATGNKRSLIMDKEMMLALGDKYFPSRQKRPKYTEERLAFFNQVKEEGFPTAKKGAA</sequence>
<keyword evidence="2 6" id="KW-0479">Metal-binding</keyword>
<dbReference type="AlphaFoldDB" id="A0A7X6DSU1"/>
<accession>A0A7X6DSU1</accession>
<keyword evidence="6" id="KW-0874">Quinone</keyword>
<dbReference type="GO" id="GO:0048038">
    <property type="term" value="F:quinone binding"/>
    <property type="evidence" value="ECO:0007669"/>
    <property type="project" value="UniProtKB-KW"/>
</dbReference>
<proteinExistence type="inferred from homology"/>
<dbReference type="PROSITE" id="PS51379">
    <property type="entry name" value="4FE4S_FER_2"/>
    <property type="match status" value="2"/>
</dbReference>
<comment type="cofactor">
    <cofactor evidence="6">
        <name>[4Fe-4S] cluster</name>
        <dbReference type="ChEBI" id="CHEBI:49883"/>
    </cofactor>
    <text evidence="6">Binds 2 [4Fe-4S] clusters per subunit.</text>
</comment>
<dbReference type="SUPFAM" id="SSF54862">
    <property type="entry name" value="4Fe-4S ferredoxins"/>
    <property type="match status" value="1"/>
</dbReference>
<evidence type="ECO:0000256" key="5">
    <source>
        <dbReference type="ARBA" id="ARBA00023014"/>
    </source>
</evidence>
<dbReference type="EMBL" id="VTOW01000004">
    <property type="protein sequence ID" value="NKE72751.1"/>
    <property type="molecule type" value="Genomic_DNA"/>
</dbReference>
<dbReference type="NCBIfam" id="NF004538">
    <property type="entry name" value="PRK05888.1-4"/>
    <property type="match status" value="1"/>
</dbReference>
<comment type="catalytic activity">
    <reaction evidence="6">
        <text>a quinone + NADH + 5 H(+)(in) = a quinol + NAD(+) + 4 H(+)(out)</text>
        <dbReference type="Rhea" id="RHEA:57888"/>
        <dbReference type="ChEBI" id="CHEBI:15378"/>
        <dbReference type="ChEBI" id="CHEBI:24646"/>
        <dbReference type="ChEBI" id="CHEBI:57540"/>
        <dbReference type="ChEBI" id="CHEBI:57945"/>
        <dbReference type="ChEBI" id="CHEBI:132124"/>
    </reaction>
</comment>
<keyword evidence="6" id="KW-1278">Translocase</keyword>
<evidence type="ECO:0000259" key="7">
    <source>
        <dbReference type="PROSITE" id="PS51379"/>
    </source>
</evidence>
<dbReference type="GO" id="GO:0005506">
    <property type="term" value="F:iron ion binding"/>
    <property type="evidence" value="ECO:0007669"/>
    <property type="project" value="UniProtKB-UniRule"/>
</dbReference>
<comment type="function">
    <text evidence="6">NDH-1 shuttles electrons from NADH, via FMN and iron-sulfur (Fe-S) centers, to quinones in the respiratory chain. The immediate electron acceptor for the enzyme in this species is believed to be ubiquinone. Couples the redox reaction to proton translocation (for every two electrons transferred, four hydrogen ions are translocated across the cytoplasmic membrane), and thus conserves the redox energy in a proton gradient.</text>
</comment>
<feature type="binding site" evidence="6">
    <location>
        <position position="107"/>
    </location>
    <ligand>
        <name>[4Fe-4S] cluster</name>
        <dbReference type="ChEBI" id="CHEBI:49883"/>
        <label>2</label>
    </ligand>
</feature>
<dbReference type="InterPro" id="IPR017900">
    <property type="entry name" value="4Fe4S_Fe_S_CS"/>
</dbReference>
<keyword evidence="3" id="KW-0677">Repeat</keyword>
<keyword evidence="6" id="KW-0472">Membrane</keyword>
<gene>
    <name evidence="6 8" type="primary">nuoI</name>
    <name evidence="8" type="ORF">MNODULE_18530</name>
</gene>
<feature type="binding site" evidence="6">
    <location>
        <position position="73"/>
    </location>
    <ligand>
        <name>[4Fe-4S] cluster</name>
        <dbReference type="ChEBI" id="CHEBI:49883"/>
        <label>2</label>
    </ligand>
</feature>
<feature type="domain" description="4Fe-4S ferredoxin-type" evidence="7">
    <location>
        <begin position="52"/>
        <end position="83"/>
    </location>
</feature>
<dbReference type="GO" id="GO:0050136">
    <property type="term" value="F:NADH dehydrogenase (quinone) (non-electrogenic) activity"/>
    <property type="evidence" value="ECO:0007669"/>
    <property type="project" value="UniProtKB-UniRule"/>
</dbReference>
<dbReference type="EC" id="7.1.1.-" evidence="6"/>
<feature type="binding site" evidence="6">
    <location>
        <position position="104"/>
    </location>
    <ligand>
        <name>[4Fe-4S] cluster</name>
        <dbReference type="ChEBI" id="CHEBI:49883"/>
        <label>2</label>
    </ligand>
</feature>
<comment type="subcellular location">
    <subcellularLocation>
        <location evidence="6">Cell membrane</location>
        <topology evidence="6">Peripheral membrane protein</topology>
    </subcellularLocation>
</comment>
<keyword evidence="1 6" id="KW-0004">4Fe-4S</keyword>
<dbReference type="InterPro" id="IPR017896">
    <property type="entry name" value="4Fe4S_Fe-S-bd"/>
</dbReference>
<keyword evidence="6" id="KW-0830">Ubiquinone</keyword>
<keyword evidence="4 6" id="KW-0408">Iron</keyword>
<keyword evidence="6" id="KW-0520">NAD</keyword>
<keyword evidence="6" id="KW-1003">Cell membrane</keyword>
<dbReference type="PANTHER" id="PTHR10849">
    <property type="entry name" value="NADH DEHYDROGENASE UBIQUINONE IRON-SULFUR PROTEIN 8, MITOCHONDRIAL"/>
    <property type="match status" value="1"/>
</dbReference>
<dbReference type="GO" id="GO:0005886">
    <property type="term" value="C:plasma membrane"/>
    <property type="evidence" value="ECO:0007669"/>
    <property type="project" value="UniProtKB-SubCell"/>
</dbReference>
<dbReference type="NCBIfam" id="TIGR01971">
    <property type="entry name" value="NuoI"/>
    <property type="match status" value="1"/>
</dbReference>
<dbReference type="InterPro" id="IPR010226">
    <property type="entry name" value="NADH_quinone_OxRdtase_chainI"/>
</dbReference>
<dbReference type="Gene3D" id="3.30.70.3270">
    <property type="match status" value="1"/>
</dbReference>
<evidence type="ECO:0000256" key="3">
    <source>
        <dbReference type="ARBA" id="ARBA00022737"/>
    </source>
</evidence>
<protein>
    <recommendedName>
        <fullName evidence="6">NADH-quinone oxidoreductase subunit I</fullName>
        <ecNumber evidence="6">7.1.1.-</ecNumber>
    </recommendedName>
    <alternativeName>
        <fullName evidence="6">NADH dehydrogenase I subunit I</fullName>
    </alternativeName>
    <alternativeName>
        <fullName evidence="6">NDH-1 subunit I</fullName>
    </alternativeName>
</protein>
<reference evidence="8 9" key="1">
    <citation type="journal article" date="2020" name="Nature">
        <title>Bacterial chemolithoautotrophy via manganese oxidation.</title>
        <authorList>
            <person name="Yu H."/>
            <person name="Leadbetter J.R."/>
        </authorList>
    </citation>
    <scope>NUCLEOTIDE SEQUENCE [LARGE SCALE GENOMIC DNA]</scope>
    <source>
        <strain evidence="8 9">Mn-1</strain>
    </source>
</reference>
<feature type="binding site" evidence="6">
    <location>
        <position position="114"/>
    </location>
    <ligand>
        <name>[4Fe-4S] cluster</name>
        <dbReference type="ChEBI" id="CHEBI:49883"/>
        <label>1</label>
    </ligand>
</feature>
<keyword evidence="8" id="KW-0560">Oxidoreductase</keyword>
<dbReference type="HAMAP" id="MF_01351">
    <property type="entry name" value="NDH1_NuoI"/>
    <property type="match status" value="1"/>
</dbReference>
<organism evidence="8 9">
    <name type="scientific">Candidatus Manganitrophus noduliformans</name>
    <dbReference type="NCBI Taxonomy" id="2606439"/>
    <lineage>
        <taxon>Bacteria</taxon>
        <taxon>Pseudomonadati</taxon>
        <taxon>Nitrospirota</taxon>
        <taxon>Nitrospiria</taxon>
        <taxon>Candidatus Troglogloeales</taxon>
        <taxon>Candidatus Manganitrophaceae</taxon>
        <taxon>Candidatus Manganitrophus</taxon>
    </lineage>
</organism>
<feature type="binding site" evidence="6">
    <location>
        <position position="110"/>
    </location>
    <ligand>
        <name>[4Fe-4S] cluster</name>
        <dbReference type="ChEBI" id="CHEBI:49883"/>
        <label>2</label>
    </ligand>
</feature>
<keyword evidence="5 6" id="KW-0411">Iron-sulfur</keyword>
<evidence type="ECO:0000256" key="4">
    <source>
        <dbReference type="ARBA" id="ARBA00023004"/>
    </source>
</evidence>
<feature type="binding site" evidence="6">
    <location>
        <position position="66"/>
    </location>
    <ligand>
        <name>[4Fe-4S] cluster</name>
        <dbReference type="ChEBI" id="CHEBI:49883"/>
        <label>1</label>
    </ligand>
</feature>
<dbReference type="Pfam" id="PF12838">
    <property type="entry name" value="Fer4_7"/>
    <property type="match status" value="1"/>
</dbReference>
<comment type="caution">
    <text evidence="8">The sequence shown here is derived from an EMBL/GenBank/DDBJ whole genome shotgun (WGS) entry which is preliminary data.</text>
</comment>
<feature type="binding site" evidence="6">
    <location>
        <position position="63"/>
    </location>
    <ligand>
        <name>[4Fe-4S] cluster</name>
        <dbReference type="ChEBI" id="CHEBI:49883"/>
        <label>1</label>
    </ligand>
</feature>
<evidence type="ECO:0000313" key="9">
    <source>
        <dbReference type="Proteomes" id="UP000534783"/>
    </source>
</evidence>
<feature type="binding site" evidence="6">
    <location>
        <position position="69"/>
    </location>
    <ligand>
        <name>[4Fe-4S] cluster</name>
        <dbReference type="ChEBI" id="CHEBI:49883"/>
        <label>1</label>
    </ligand>
</feature>
<dbReference type="PROSITE" id="PS00198">
    <property type="entry name" value="4FE4S_FER_1"/>
    <property type="match status" value="1"/>
</dbReference>